<evidence type="ECO:0000313" key="1">
    <source>
        <dbReference type="EMBL" id="KAF6223637.1"/>
    </source>
</evidence>
<reference evidence="1 2" key="1">
    <citation type="journal article" date="2020" name="Genomics">
        <title>Complete, high-quality genomes from long-read metagenomic sequencing of two wolf lichen thalli reveals enigmatic genome architecture.</title>
        <authorList>
            <person name="McKenzie S.K."/>
            <person name="Walston R.F."/>
            <person name="Allen J.L."/>
        </authorList>
    </citation>
    <scope>NUCLEOTIDE SEQUENCE [LARGE SCALE GENOMIC DNA]</scope>
    <source>
        <strain evidence="1">WasteWater1</strain>
    </source>
</reference>
<dbReference type="RefSeq" id="XP_037152854.1">
    <property type="nucleotide sequence ID" value="XM_037291419.1"/>
</dbReference>
<accession>A0A8H6CHL4</accession>
<name>A0A8H6CHL4_9LECA</name>
<gene>
    <name evidence="1" type="ORF">HO133_000480</name>
</gene>
<proteinExistence type="predicted"/>
<organism evidence="1 2">
    <name type="scientific">Letharia lupina</name>
    <dbReference type="NCBI Taxonomy" id="560253"/>
    <lineage>
        <taxon>Eukaryota</taxon>
        <taxon>Fungi</taxon>
        <taxon>Dikarya</taxon>
        <taxon>Ascomycota</taxon>
        <taxon>Pezizomycotina</taxon>
        <taxon>Lecanoromycetes</taxon>
        <taxon>OSLEUM clade</taxon>
        <taxon>Lecanoromycetidae</taxon>
        <taxon>Lecanorales</taxon>
        <taxon>Lecanorineae</taxon>
        <taxon>Parmeliaceae</taxon>
        <taxon>Letharia</taxon>
    </lineage>
</organism>
<dbReference type="AlphaFoldDB" id="A0A8H6CHL4"/>
<evidence type="ECO:0000313" key="2">
    <source>
        <dbReference type="Proteomes" id="UP000593566"/>
    </source>
</evidence>
<sequence length="185" mass="20114">MFGSTKPLRTLNVYDKGSTYTILDTDDATLLYTVRWNANSAPHMTVFHADDRNKIAGTATYHATKKFGFSTASNITLKLSSGTVSMNKEGGLFSTDKRTLRSAGLGEVYWKGGYSETGFMKLVDGNGKSLVEYKDMRMSMKTMGILEINVELGQEALDEVVVSGIAMLSEERTSMSATGAAMSQS</sequence>
<comment type="caution">
    <text evidence="1">The sequence shown here is derived from an EMBL/GenBank/DDBJ whole genome shotgun (WGS) entry which is preliminary data.</text>
</comment>
<dbReference type="GeneID" id="59328899"/>
<dbReference type="EMBL" id="JACCJB010000010">
    <property type="protein sequence ID" value="KAF6223637.1"/>
    <property type="molecule type" value="Genomic_DNA"/>
</dbReference>
<dbReference type="Proteomes" id="UP000593566">
    <property type="component" value="Unassembled WGS sequence"/>
</dbReference>
<keyword evidence="2" id="KW-1185">Reference proteome</keyword>
<protein>
    <submittedName>
        <fullName evidence="1">Uncharacterized protein</fullName>
    </submittedName>
</protein>